<evidence type="ECO:0000313" key="2">
    <source>
        <dbReference type="EMBL" id="BCJ70424.1"/>
    </source>
</evidence>
<feature type="compositionally biased region" description="Basic and acidic residues" evidence="1">
    <location>
        <begin position="26"/>
        <end position="35"/>
    </location>
</feature>
<dbReference type="Proteomes" id="UP000680866">
    <property type="component" value="Chromosome"/>
</dbReference>
<evidence type="ECO:0000313" key="3">
    <source>
        <dbReference type="Proteomes" id="UP000680866"/>
    </source>
</evidence>
<protein>
    <submittedName>
        <fullName evidence="2">Uncharacterized protein</fullName>
    </submittedName>
</protein>
<name>A0A810NDM7_9ACTN</name>
<dbReference type="AlphaFoldDB" id="A0A810NDM7"/>
<dbReference type="KEGG" id="pry:Prubr_74450"/>
<reference evidence="2" key="1">
    <citation type="submission" date="2020-08" db="EMBL/GenBank/DDBJ databases">
        <title>Whole genome shotgun sequence of Polymorphospora rubra NBRC 101157.</title>
        <authorList>
            <person name="Komaki H."/>
            <person name="Tamura T."/>
        </authorList>
    </citation>
    <scope>NUCLEOTIDE SEQUENCE</scope>
    <source>
        <strain evidence="2">NBRC 101157</strain>
    </source>
</reference>
<feature type="region of interest" description="Disordered" evidence="1">
    <location>
        <begin position="26"/>
        <end position="71"/>
    </location>
</feature>
<dbReference type="EMBL" id="AP023359">
    <property type="protein sequence ID" value="BCJ70424.1"/>
    <property type="molecule type" value="Genomic_DNA"/>
</dbReference>
<sequence length="123" mass="13293">MPESYPPIAVTQSLAGRLYLEHPRSLRFTTAHDHPSTAAHHITPAPEQDIQPPRPRPDASASQRWPHRSGWRQQSVEILSIESNDAICPVEPVAAGRLDASGLVWVAAGAPARLSPKSSLDGP</sequence>
<proteinExistence type="predicted"/>
<gene>
    <name evidence="2" type="ORF">Prubr_74450</name>
</gene>
<accession>A0A810NDM7</accession>
<organism evidence="2 3">
    <name type="scientific">Polymorphospora rubra</name>
    <dbReference type="NCBI Taxonomy" id="338584"/>
    <lineage>
        <taxon>Bacteria</taxon>
        <taxon>Bacillati</taxon>
        <taxon>Actinomycetota</taxon>
        <taxon>Actinomycetes</taxon>
        <taxon>Micromonosporales</taxon>
        <taxon>Micromonosporaceae</taxon>
        <taxon>Polymorphospora</taxon>
    </lineage>
</organism>
<keyword evidence="3" id="KW-1185">Reference proteome</keyword>
<evidence type="ECO:0000256" key="1">
    <source>
        <dbReference type="SAM" id="MobiDB-lite"/>
    </source>
</evidence>